<reference evidence="1" key="1">
    <citation type="submission" date="2014-09" db="EMBL/GenBank/DDBJ databases">
        <authorList>
            <person name="Magalhaes I.L.F."/>
            <person name="Oliveira U."/>
            <person name="Santos F.R."/>
            <person name="Vidigal T.H.D.A."/>
            <person name="Brescovit A.D."/>
            <person name="Santos A.J."/>
        </authorList>
    </citation>
    <scope>NUCLEOTIDE SEQUENCE</scope>
    <source>
        <tissue evidence="1">Shoot tissue taken approximately 20 cm above the soil surface</tissue>
    </source>
</reference>
<evidence type="ECO:0000313" key="1">
    <source>
        <dbReference type="EMBL" id="JAD76463.1"/>
    </source>
</evidence>
<reference evidence="1" key="2">
    <citation type="journal article" date="2015" name="Data Brief">
        <title>Shoot transcriptome of the giant reed, Arundo donax.</title>
        <authorList>
            <person name="Barrero R.A."/>
            <person name="Guerrero F.D."/>
            <person name="Moolhuijzen P."/>
            <person name="Goolsby J.A."/>
            <person name="Tidwell J."/>
            <person name="Bellgard S.E."/>
            <person name="Bellgard M.I."/>
        </authorList>
    </citation>
    <scope>NUCLEOTIDE SEQUENCE</scope>
    <source>
        <tissue evidence="1">Shoot tissue taken approximately 20 cm above the soil surface</tissue>
    </source>
</reference>
<accession>A0A0A9CPU9</accession>
<protein>
    <submittedName>
        <fullName evidence="1">Uncharacterized protein</fullName>
    </submittedName>
</protein>
<proteinExistence type="predicted"/>
<dbReference type="EMBL" id="GBRH01221432">
    <property type="protein sequence ID" value="JAD76463.1"/>
    <property type="molecule type" value="Transcribed_RNA"/>
</dbReference>
<dbReference type="AlphaFoldDB" id="A0A0A9CPU9"/>
<organism evidence="1">
    <name type="scientific">Arundo donax</name>
    <name type="common">Giant reed</name>
    <name type="synonym">Donax arundinaceus</name>
    <dbReference type="NCBI Taxonomy" id="35708"/>
    <lineage>
        <taxon>Eukaryota</taxon>
        <taxon>Viridiplantae</taxon>
        <taxon>Streptophyta</taxon>
        <taxon>Embryophyta</taxon>
        <taxon>Tracheophyta</taxon>
        <taxon>Spermatophyta</taxon>
        <taxon>Magnoliopsida</taxon>
        <taxon>Liliopsida</taxon>
        <taxon>Poales</taxon>
        <taxon>Poaceae</taxon>
        <taxon>PACMAD clade</taxon>
        <taxon>Arundinoideae</taxon>
        <taxon>Arundineae</taxon>
        <taxon>Arundo</taxon>
    </lineage>
</organism>
<sequence>MRDHSFSWFQIQSSICTATCTSKYLLSQPSKVPRDMCNSIISFLKGWWCGFYPKKGEKR</sequence>
<name>A0A0A9CPU9_ARUDO</name>